<proteinExistence type="predicted"/>
<name>A0A8X6XLZ0_9ARAC</name>
<reference evidence="1" key="1">
    <citation type="submission" date="2020-08" db="EMBL/GenBank/DDBJ databases">
        <title>Multicomponent nature underlies the extraordinary mechanical properties of spider dragline silk.</title>
        <authorList>
            <person name="Kono N."/>
            <person name="Nakamura H."/>
            <person name="Mori M."/>
            <person name="Yoshida Y."/>
            <person name="Ohtoshi R."/>
            <person name="Malay A.D."/>
            <person name="Moran D.A.P."/>
            <person name="Tomita M."/>
            <person name="Numata K."/>
            <person name="Arakawa K."/>
        </authorList>
    </citation>
    <scope>NUCLEOTIDE SEQUENCE</scope>
</reference>
<evidence type="ECO:0000313" key="2">
    <source>
        <dbReference type="Proteomes" id="UP000886998"/>
    </source>
</evidence>
<gene>
    <name evidence="1" type="primary">X975_08509</name>
    <name evidence="1" type="ORF">TNIN_453641</name>
</gene>
<dbReference type="AlphaFoldDB" id="A0A8X6XLZ0"/>
<dbReference type="EMBL" id="BMAV01010132">
    <property type="protein sequence ID" value="GFY55015.1"/>
    <property type="molecule type" value="Genomic_DNA"/>
</dbReference>
<organism evidence="1 2">
    <name type="scientific">Trichonephila inaurata madagascariensis</name>
    <dbReference type="NCBI Taxonomy" id="2747483"/>
    <lineage>
        <taxon>Eukaryota</taxon>
        <taxon>Metazoa</taxon>
        <taxon>Ecdysozoa</taxon>
        <taxon>Arthropoda</taxon>
        <taxon>Chelicerata</taxon>
        <taxon>Arachnida</taxon>
        <taxon>Araneae</taxon>
        <taxon>Araneomorphae</taxon>
        <taxon>Entelegynae</taxon>
        <taxon>Araneoidea</taxon>
        <taxon>Nephilidae</taxon>
        <taxon>Trichonephila</taxon>
        <taxon>Trichonephila inaurata</taxon>
    </lineage>
</organism>
<keyword evidence="2" id="KW-1185">Reference proteome</keyword>
<evidence type="ECO:0000313" key="1">
    <source>
        <dbReference type="EMBL" id="GFY55015.1"/>
    </source>
</evidence>
<sequence>MACCIGVSLIRSVYSALDIPDLKFTARSDSTVALWWLKNSGDWSVFVANGVNDINNIVPSQFWHHVSGVQFPCLFSDSLCWKVMCFQIRTPVTSSLEYPGMEESSSISELLDLTNQKIVDEQLKTTHTSLHCGIALELKATVVQQLRPPPY</sequence>
<protein>
    <submittedName>
        <fullName evidence="1">Integrase catalytic domain-containing protein</fullName>
    </submittedName>
</protein>
<dbReference type="Proteomes" id="UP000886998">
    <property type="component" value="Unassembled WGS sequence"/>
</dbReference>
<comment type="caution">
    <text evidence="1">The sequence shown here is derived from an EMBL/GenBank/DDBJ whole genome shotgun (WGS) entry which is preliminary data.</text>
</comment>
<accession>A0A8X6XLZ0</accession>
<dbReference type="OrthoDB" id="8051532at2759"/>